<gene>
    <name evidence="2" type="ORF">Zmor_007329</name>
</gene>
<protein>
    <submittedName>
        <fullName evidence="2">Uncharacterized protein</fullName>
    </submittedName>
</protein>
<dbReference type="Proteomes" id="UP001168821">
    <property type="component" value="Unassembled WGS sequence"/>
</dbReference>
<dbReference type="AlphaFoldDB" id="A0AA38IWF8"/>
<evidence type="ECO:0000313" key="2">
    <source>
        <dbReference type="EMBL" id="KAJ3663018.1"/>
    </source>
</evidence>
<organism evidence="2 3">
    <name type="scientific">Zophobas morio</name>
    <dbReference type="NCBI Taxonomy" id="2755281"/>
    <lineage>
        <taxon>Eukaryota</taxon>
        <taxon>Metazoa</taxon>
        <taxon>Ecdysozoa</taxon>
        <taxon>Arthropoda</taxon>
        <taxon>Hexapoda</taxon>
        <taxon>Insecta</taxon>
        <taxon>Pterygota</taxon>
        <taxon>Neoptera</taxon>
        <taxon>Endopterygota</taxon>
        <taxon>Coleoptera</taxon>
        <taxon>Polyphaga</taxon>
        <taxon>Cucujiformia</taxon>
        <taxon>Tenebrionidae</taxon>
        <taxon>Zophobas</taxon>
    </lineage>
</organism>
<evidence type="ECO:0000256" key="1">
    <source>
        <dbReference type="SAM" id="MobiDB-lite"/>
    </source>
</evidence>
<feature type="compositionally biased region" description="Basic residues" evidence="1">
    <location>
        <begin position="1"/>
        <end position="14"/>
    </location>
</feature>
<accession>A0AA38IWF8</accession>
<comment type="caution">
    <text evidence="2">The sequence shown here is derived from an EMBL/GenBank/DDBJ whole genome shotgun (WGS) entry which is preliminary data.</text>
</comment>
<proteinExistence type="predicted"/>
<name>A0AA38IWF8_9CUCU</name>
<feature type="compositionally biased region" description="Basic and acidic residues" evidence="1">
    <location>
        <begin position="27"/>
        <end position="50"/>
    </location>
</feature>
<sequence length="234" mass="26856">MSGNRNKKNGKKNKFGNTPEVLQVKSVKLETHKANNKDGKSNAKSEDNLRKGRKFNILKSHLNYDNDPISNEGGMAEVGSSTRRYFKYSCNLLTAQLETCLAKKFKSLSLSNEGENNMPSTSMLKKSIEEPCVDVKKTNAPEDELPLVMEYCPEFVHEKVEQPEDFAATYKYYTKNTKSIKFTNQVTVLYFNGEDILCESMEPLKKEQDQQLRNKEMRKEHLMSKGPIDNLYLF</sequence>
<dbReference type="EMBL" id="JALNTZ010000002">
    <property type="protein sequence ID" value="KAJ3663018.1"/>
    <property type="molecule type" value="Genomic_DNA"/>
</dbReference>
<reference evidence="2" key="1">
    <citation type="journal article" date="2023" name="G3 (Bethesda)">
        <title>Whole genome assemblies of Zophobas morio and Tenebrio molitor.</title>
        <authorList>
            <person name="Kaur S."/>
            <person name="Stinson S.A."/>
            <person name="diCenzo G.C."/>
        </authorList>
    </citation>
    <scope>NUCLEOTIDE SEQUENCE</scope>
    <source>
        <strain evidence="2">QUZm001</strain>
    </source>
</reference>
<keyword evidence="3" id="KW-1185">Reference proteome</keyword>
<evidence type="ECO:0000313" key="3">
    <source>
        <dbReference type="Proteomes" id="UP001168821"/>
    </source>
</evidence>
<feature type="region of interest" description="Disordered" evidence="1">
    <location>
        <begin position="1"/>
        <end position="51"/>
    </location>
</feature>